<protein>
    <submittedName>
        <fullName evidence="1">Uncharacterized protein</fullName>
    </submittedName>
</protein>
<keyword evidence="2" id="KW-1185">Reference proteome</keyword>
<sequence>MEINKHKATQKLQVEEKDPLEFFIPDCCCPERYPTPMVPSPTSCVTEEELEEIEEKIDEANALLLMLGLGDDIPSNQMFQQIFDGVIGLEVEIMLNLETPKKVEGRVFLVGFDFVLLHNSKVDRIVPFQFIGEINIVGRYAKPKHVLELRTIDPCFRRDLTYHFGEVVSASPELLQIFFRMGLHVYLLLLEAKRVKVYLDDEFFEGLLKDVNKESIVVKVKEEMKIIPLKSIVLLEKR</sequence>
<proteinExistence type="predicted"/>
<dbReference type="RefSeq" id="WP_210597951.1">
    <property type="nucleotide sequence ID" value="NZ_JAGKSQ010000005.1"/>
</dbReference>
<evidence type="ECO:0000313" key="1">
    <source>
        <dbReference type="EMBL" id="MBP3952263.1"/>
    </source>
</evidence>
<dbReference type="EMBL" id="JAGKSQ010000005">
    <property type="protein sequence ID" value="MBP3952263.1"/>
    <property type="molecule type" value="Genomic_DNA"/>
</dbReference>
<evidence type="ECO:0000313" key="2">
    <source>
        <dbReference type="Proteomes" id="UP000678228"/>
    </source>
</evidence>
<organism evidence="1 2">
    <name type="scientific">Halalkalibacter suaedae</name>
    <dbReference type="NCBI Taxonomy" id="2822140"/>
    <lineage>
        <taxon>Bacteria</taxon>
        <taxon>Bacillati</taxon>
        <taxon>Bacillota</taxon>
        <taxon>Bacilli</taxon>
        <taxon>Bacillales</taxon>
        <taxon>Bacillaceae</taxon>
        <taxon>Halalkalibacter</taxon>
    </lineage>
</organism>
<comment type="caution">
    <text evidence="1">The sequence shown here is derived from an EMBL/GenBank/DDBJ whole genome shotgun (WGS) entry which is preliminary data.</text>
</comment>
<reference evidence="1" key="1">
    <citation type="submission" date="2021-03" db="EMBL/GenBank/DDBJ databases">
        <title>Bacillus suaedae sp. nov., isolated from Suaeda aralocaspica.</title>
        <authorList>
            <person name="Lei R.F.R."/>
        </authorList>
    </citation>
    <scope>NUCLEOTIDE SEQUENCE</scope>
    <source>
        <strain evidence="1">YZJH907-2</strain>
    </source>
</reference>
<dbReference type="AlphaFoldDB" id="A0A940WXD7"/>
<dbReference type="Proteomes" id="UP000678228">
    <property type="component" value="Unassembled WGS sequence"/>
</dbReference>
<accession>A0A940WXD7</accession>
<name>A0A940WXD7_9BACI</name>
<gene>
    <name evidence="1" type="ORF">J7W16_14060</name>
</gene>